<evidence type="ECO:0000313" key="3">
    <source>
        <dbReference type="Proteomes" id="UP001208567"/>
    </source>
</evidence>
<evidence type="ECO:0000313" key="2">
    <source>
        <dbReference type="EMBL" id="GLC30835.1"/>
    </source>
</evidence>
<organism evidence="2 3">
    <name type="scientific">Clostridium omnivorum</name>
    <dbReference type="NCBI Taxonomy" id="1604902"/>
    <lineage>
        <taxon>Bacteria</taxon>
        <taxon>Bacillati</taxon>
        <taxon>Bacillota</taxon>
        <taxon>Clostridia</taxon>
        <taxon>Eubacteriales</taxon>
        <taxon>Clostridiaceae</taxon>
        <taxon>Clostridium</taxon>
    </lineage>
</organism>
<feature type="compositionally biased region" description="Polar residues" evidence="1">
    <location>
        <begin position="37"/>
        <end position="46"/>
    </location>
</feature>
<dbReference type="PANTHER" id="PTHR35788">
    <property type="entry name" value="EXPORTED PROTEIN-RELATED"/>
    <property type="match status" value="1"/>
</dbReference>
<evidence type="ECO:0008006" key="4">
    <source>
        <dbReference type="Google" id="ProtNLM"/>
    </source>
</evidence>
<dbReference type="InterPro" id="IPR052913">
    <property type="entry name" value="Glycopeptide_resist_protein"/>
</dbReference>
<gene>
    <name evidence="2" type="ORF">bsdE14_22450</name>
</gene>
<sequence length="226" mass="24844">MDKNRRLALILLLFSINLIGCTNKERPTPVVPESSKPVEQSPSIGHSTGIEEQKPPEPPKPQEKAPEAPQKQASTKKPTILSSYETPLMDSSSTRVNNITLAAKKINNYTLKPGETFSFNNTVGKRTPEKGYKKAKILVKGEPAEDIGGGICQLSTTLYNAAEKSGMKIIERHHHSKAVCYVGKGKDATVSYGYYDFKFKNTKSYAIQIKTGISNGKVYVNIIKAE</sequence>
<protein>
    <recommendedName>
        <fullName evidence="4">VanW family protein</fullName>
    </recommendedName>
</protein>
<feature type="compositionally biased region" description="Polar residues" evidence="1">
    <location>
        <begin position="75"/>
        <end position="91"/>
    </location>
</feature>
<proteinExistence type="predicted"/>
<reference evidence="2 3" key="1">
    <citation type="journal article" date="2024" name="Int. J. Syst. Evol. Microbiol.">
        <title>Clostridium omnivorum sp. nov., isolated from anoxic soil under the treatment of reductive soil disinfestation.</title>
        <authorList>
            <person name="Ueki A."/>
            <person name="Tonouchi A."/>
            <person name="Kaku N."/>
            <person name="Honma S."/>
            <person name="Ueki K."/>
        </authorList>
    </citation>
    <scope>NUCLEOTIDE SEQUENCE [LARGE SCALE GENOMIC DNA]</scope>
    <source>
        <strain evidence="2 3">E14</strain>
    </source>
</reference>
<feature type="compositionally biased region" description="Basic and acidic residues" evidence="1">
    <location>
        <begin position="49"/>
        <end position="66"/>
    </location>
</feature>
<accession>A0ABQ5N738</accession>
<feature type="region of interest" description="Disordered" evidence="1">
    <location>
        <begin position="23"/>
        <end position="91"/>
    </location>
</feature>
<keyword evidence="3" id="KW-1185">Reference proteome</keyword>
<dbReference type="Pfam" id="PF04294">
    <property type="entry name" value="VanW"/>
    <property type="match status" value="1"/>
</dbReference>
<evidence type="ECO:0000256" key="1">
    <source>
        <dbReference type="SAM" id="MobiDB-lite"/>
    </source>
</evidence>
<dbReference type="Proteomes" id="UP001208567">
    <property type="component" value="Unassembled WGS sequence"/>
</dbReference>
<name>A0ABQ5N738_9CLOT</name>
<dbReference type="PANTHER" id="PTHR35788:SF1">
    <property type="entry name" value="EXPORTED PROTEIN"/>
    <property type="match status" value="1"/>
</dbReference>
<dbReference type="InterPro" id="IPR007391">
    <property type="entry name" value="Vancomycin_resist_VanW"/>
</dbReference>
<dbReference type="EMBL" id="BRXR01000001">
    <property type="protein sequence ID" value="GLC30835.1"/>
    <property type="molecule type" value="Genomic_DNA"/>
</dbReference>
<dbReference type="RefSeq" id="WP_264850114.1">
    <property type="nucleotide sequence ID" value="NZ_BRXR01000001.1"/>
</dbReference>
<comment type="caution">
    <text evidence="2">The sequence shown here is derived from an EMBL/GenBank/DDBJ whole genome shotgun (WGS) entry which is preliminary data.</text>
</comment>